<gene>
    <name evidence="1" type="ORF">L195_g053742</name>
</gene>
<comment type="caution">
    <text evidence="1">The sequence shown here is derived from an EMBL/GenBank/DDBJ whole genome shotgun (WGS) entry which is preliminary data.</text>
</comment>
<accession>A0A2K3KCB1</accession>
<protein>
    <submittedName>
        <fullName evidence="1">Uncharacterized protein</fullName>
    </submittedName>
</protein>
<evidence type="ECO:0000313" key="2">
    <source>
        <dbReference type="Proteomes" id="UP000236291"/>
    </source>
</evidence>
<dbReference type="EMBL" id="ASHM01091664">
    <property type="protein sequence ID" value="PNX63893.1"/>
    <property type="molecule type" value="Genomic_DNA"/>
</dbReference>
<dbReference type="Proteomes" id="UP000236291">
    <property type="component" value="Unassembled WGS sequence"/>
</dbReference>
<sequence length="79" mass="8537">MILSFRLSTKADGGLGILDLRAVNLALPGKLLLRGKISSFSGAQLILARIYFLRGLERKLVMAYGLPFGSNHGLGIPRL</sequence>
<proteinExistence type="predicted"/>
<feature type="non-terminal residue" evidence="1">
    <location>
        <position position="79"/>
    </location>
</feature>
<organism evidence="1 2">
    <name type="scientific">Trifolium pratense</name>
    <name type="common">Red clover</name>
    <dbReference type="NCBI Taxonomy" id="57577"/>
    <lineage>
        <taxon>Eukaryota</taxon>
        <taxon>Viridiplantae</taxon>
        <taxon>Streptophyta</taxon>
        <taxon>Embryophyta</taxon>
        <taxon>Tracheophyta</taxon>
        <taxon>Spermatophyta</taxon>
        <taxon>Magnoliopsida</taxon>
        <taxon>eudicotyledons</taxon>
        <taxon>Gunneridae</taxon>
        <taxon>Pentapetalae</taxon>
        <taxon>rosids</taxon>
        <taxon>fabids</taxon>
        <taxon>Fabales</taxon>
        <taxon>Fabaceae</taxon>
        <taxon>Papilionoideae</taxon>
        <taxon>50 kb inversion clade</taxon>
        <taxon>NPAAA clade</taxon>
        <taxon>Hologalegina</taxon>
        <taxon>IRL clade</taxon>
        <taxon>Trifolieae</taxon>
        <taxon>Trifolium</taxon>
    </lineage>
</organism>
<reference evidence="1 2" key="2">
    <citation type="journal article" date="2017" name="Front. Plant Sci.">
        <title>Gene Classification and Mining of Molecular Markers Useful in Red Clover (Trifolium pratense) Breeding.</title>
        <authorList>
            <person name="Istvanek J."/>
            <person name="Dluhosova J."/>
            <person name="Dluhos P."/>
            <person name="Patkova L."/>
            <person name="Nedelnik J."/>
            <person name="Repkova J."/>
        </authorList>
    </citation>
    <scope>NUCLEOTIDE SEQUENCE [LARGE SCALE GENOMIC DNA]</scope>
    <source>
        <strain evidence="2">cv. Tatra</strain>
        <tissue evidence="1">Young leaves</tissue>
    </source>
</reference>
<reference evidence="1 2" key="1">
    <citation type="journal article" date="2014" name="Am. J. Bot.">
        <title>Genome assembly and annotation for red clover (Trifolium pratense; Fabaceae).</title>
        <authorList>
            <person name="Istvanek J."/>
            <person name="Jaros M."/>
            <person name="Krenek A."/>
            <person name="Repkova J."/>
        </authorList>
    </citation>
    <scope>NUCLEOTIDE SEQUENCE [LARGE SCALE GENOMIC DNA]</scope>
    <source>
        <strain evidence="2">cv. Tatra</strain>
        <tissue evidence="1">Young leaves</tissue>
    </source>
</reference>
<dbReference type="AlphaFoldDB" id="A0A2K3KCB1"/>
<name>A0A2K3KCB1_TRIPR</name>
<evidence type="ECO:0000313" key="1">
    <source>
        <dbReference type="EMBL" id="PNX63893.1"/>
    </source>
</evidence>